<keyword evidence="1" id="KW-0547">Nucleotide-binding</keyword>
<evidence type="ECO:0000313" key="2">
    <source>
        <dbReference type="Proteomes" id="UP000464593"/>
    </source>
</evidence>
<dbReference type="Gene3D" id="3.40.50.300">
    <property type="entry name" value="P-loop containing nucleotide triphosphate hydrolases"/>
    <property type="match status" value="1"/>
</dbReference>
<proteinExistence type="predicted"/>
<keyword evidence="1" id="KW-0067">ATP-binding</keyword>
<name>A0AAE6RB88_9PSED</name>
<reference evidence="1 2" key="1">
    <citation type="submission" date="2019-05" db="EMBL/GenBank/DDBJ databases">
        <title>Complete genome sequence of Pseudomonas Pseudomonas resinovorans.</title>
        <authorList>
            <person name="Chen H.-P."/>
        </authorList>
    </citation>
    <scope>NUCLEOTIDE SEQUENCE [LARGE SCALE GENOMIC DNA]</scope>
    <source>
        <strain evidence="1 2">TCU-CK1</strain>
    </source>
</reference>
<accession>A0AAE6RB88</accession>
<dbReference type="GO" id="GO:0004386">
    <property type="term" value="F:helicase activity"/>
    <property type="evidence" value="ECO:0007669"/>
    <property type="project" value="UniProtKB-KW"/>
</dbReference>
<gene>
    <name evidence="1" type="ORF">TCK1_1983</name>
</gene>
<organism evidence="1 2">
    <name type="scientific">Pseudomonas monteilii</name>
    <dbReference type="NCBI Taxonomy" id="76759"/>
    <lineage>
        <taxon>Bacteria</taxon>
        <taxon>Pseudomonadati</taxon>
        <taxon>Pseudomonadota</taxon>
        <taxon>Gammaproteobacteria</taxon>
        <taxon>Pseudomonadales</taxon>
        <taxon>Pseudomonadaceae</taxon>
        <taxon>Pseudomonas</taxon>
    </lineage>
</organism>
<sequence>MQRLAYVAVTRAVQHCYWHVEAANADAAVAPRASSQVDGRQAFFEDLRGQ</sequence>
<keyword evidence="1" id="KW-0347">Helicase</keyword>
<dbReference type="AlphaFoldDB" id="A0AAE6RB88"/>
<dbReference type="Proteomes" id="UP000464593">
    <property type="component" value="Chromosome"/>
</dbReference>
<keyword evidence="1" id="KW-0378">Hydrolase</keyword>
<dbReference type="InterPro" id="IPR027417">
    <property type="entry name" value="P-loop_NTPase"/>
</dbReference>
<protein>
    <submittedName>
        <fullName evidence="1">UvrD/REP family helicase</fullName>
    </submittedName>
</protein>
<evidence type="ECO:0000313" key="1">
    <source>
        <dbReference type="EMBL" id="QHB27329.1"/>
    </source>
</evidence>
<dbReference type="EMBL" id="CP040324">
    <property type="protein sequence ID" value="QHB27329.1"/>
    <property type="molecule type" value="Genomic_DNA"/>
</dbReference>